<dbReference type="Proteomes" id="UP000798808">
    <property type="component" value="Unassembled WGS sequence"/>
</dbReference>
<evidence type="ECO:0000256" key="3">
    <source>
        <dbReference type="ARBA" id="ARBA00022692"/>
    </source>
</evidence>
<organism evidence="8 9">
    <name type="scientific">Fulvivirga kasyanovii</name>
    <dbReference type="NCBI Taxonomy" id="396812"/>
    <lineage>
        <taxon>Bacteria</taxon>
        <taxon>Pseudomonadati</taxon>
        <taxon>Bacteroidota</taxon>
        <taxon>Cytophagia</taxon>
        <taxon>Cytophagales</taxon>
        <taxon>Fulvivirgaceae</taxon>
        <taxon>Fulvivirga</taxon>
    </lineage>
</organism>
<gene>
    <name evidence="8" type="ORF">E1163_01255</name>
</gene>
<feature type="transmembrane region" description="Helical" evidence="6">
    <location>
        <begin position="112"/>
        <end position="132"/>
    </location>
</feature>
<feature type="domain" description="Cation efflux protein transmembrane" evidence="7">
    <location>
        <begin position="7"/>
        <end position="206"/>
    </location>
</feature>
<sequence>QLEWLTIAYLISVVIFLYFVMANSQVVKAVFVEDLVSLFPSVAFLIASRFFNKSPSYDFPYGYHKAFTVAFIAGAIALLMLGLFILIDSVIELVKAEAIVIEDTEIFGQQVWMGWVMVLALIYSLIPAYLIGKRKLPLSRQLHIKVLYVDAKMQRADWMASAAGIIGIIGIRLGIWWADPVVAIFIAASIVKDGLYQVKASMFDLMEEIPKTMDDRSPHPLLIELTKIFLNEDWVSDVHIRMREHGLVFFGDVFIIPKYEENLIENIQKAYEKARGLDWKIQDLVIQPVKSLPNPNVTYQENHP</sequence>
<dbReference type="Pfam" id="PF01545">
    <property type="entry name" value="Cation_efflux"/>
    <property type="match status" value="1"/>
</dbReference>
<evidence type="ECO:0000256" key="6">
    <source>
        <dbReference type="SAM" id="Phobius"/>
    </source>
</evidence>
<dbReference type="SUPFAM" id="SSF161111">
    <property type="entry name" value="Cation efflux protein transmembrane domain-like"/>
    <property type="match status" value="1"/>
</dbReference>
<feature type="transmembrane region" description="Helical" evidence="6">
    <location>
        <begin position="158"/>
        <end position="178"/>
    </location>
</feature>
<comment type="caution">
    <text evidence="8">The sequence shown here is derived from an EMBL/GenBank/DDBJ whole genome shotgun (WGS) entry which is preliminary data.</text>
</comment>
<keyword evidence="5 6" id="KW-0472">Membrane</keyword>
<dbReference type="PANTHER" id="PTHR43840">
    <property type="entry name" value="MITOCHONDRIAL METAL TRANSPORTER 1-RELATED"/>
    <property type="match status" value="1"/>
</dbReference>
<feature type="non-terminal residue" evidence="8">
    <location>
        <position position="1"/>
    </location>
</feature>
<evidence type="ECO:0000259" key="7">
    <source>
        <dbReference type="Pfam" id="PF01545"/>
    </source>
</evidence>
<keyword evidence="2" id="KW-0813">Transport</keyword>
<proteinExistence type="predicted"/>
<reference evidence="8 9" key="1">
    <citation type="submission" date="2019-02" db="EMBL/GenBank/DDBJ databases">
        <authorList>
            <person name="Goldberg S.R."/>
            <person name="Haltli B.A."/>
            <person name="Correa H."/>
            <person name="Russell K.G."/>
        </authorList>
    </citation>
    <scope>NUCLEOTIDE SEQUENCE [LARGE SCALE GENOMIC DNA]</scope>
    <source>
        <strain evidence="8 9">JCM 16186</strain>
    </source>
</reference>
<protein>
    <submittedName>
        <fullName evidence="8">Cation transporter</fullName>
    </submittedName>
</protein>
<evidence type="ECO:0000313" key="8">
    <source>
        <dbReference type="EMBL" id="MTI23570.1"/>
    </source>
</evidence>
<dbReference type="RefSeq" id="WP_155168711.1">
    <property type="nucleotide sequence ID" value="NZ_SMLW01000237.1"/>
</dbReference>
<keyword evidence="9" id="KW-1185">Reference proteome</keyword>
<feature type="transmembrane region" description="Helical" evidence="6">
    <location>
        <begin position="30"/>
        <end position="51"/>
    </location>
</feature>
<accession>A0ABW9RJY6</accession>
<feature type="transmembrane region" description="Helical" evidence="6">
    <location>
        <begin position="7"/>
        <end position="24"/>
    </location>
</feature>
<evidence type="ECO:0000256" key="4">
    <source>
        <dbReference type="ARBA" id="ARBA00022989"/>
    </source>
</evidence>
<name>A0ABW9RJY6_9BACT</name>
<dbReference type="PANTHER" id="PTHR43840:SF15">
    <property type="entry name" value="MITOCHONDRIAL METAL TRANSPORTER 1-RELATED"/>
    <property type="match status" value="1"/>
</dbReference>
<dbReference type="InterPro" id="IPR050291">
    <property type="entry name" value="CDF_Transporter"/>
</dbReference>
<evidence type="ECO:0000256" key="5">
    <source>
        <dbReference type="ARBA" id="ARBA00023136"/>
    </source>
</evidence>
<dbReference type="EMBL" id="SMLW01000237">
    <property type="protein sequence ID" value="MTI23570.1"/>
    <property type="molecule type" value="Genomic_DNA"/>
</dbReference>
<dbReference type="Gene3D" id="1.20.1510.10">
    <property type="entry name" value="Cation efflux protein transmembrane domain"/>
    <property type="match status" value="1"/>
</dbReference>
<keyword evidence="4 6" id="KW-1133">Transmembrane helix</keyword>
<evidence type="ECO:0000313" key="9">
    <source>
        <dbReference type="Proteomes" id="UP000798808"/>
    </source>
</evidence>
<evidence type="ECO:0000256" key="1">
    <source>
        <dbReference type="ARBA" id="ARBA00004141"/>
    </source>
</evidence>
<keyword evidence="3 6" id="KW-0812">Transmembrane</keyword>
<dbReference type="InterPro" id="IPR027469">
    <property type="entry name" value="Cation_efflux_TMD_sf"/>
</dbReference>
<feature type="transmembrane region" description="Helical" evidence="6">
    <location>
        <begin position="63"/>
        <end position="87"/>
    </location>
</feature>
<dbReference type="InterPro" id="IPR058533">
    <property type="entry name" value="Cation_efflux_TM"/>
</dbReference>
<comment type="subcellular location">
    <subcellularLocation>
        <location evidence="1">Membrane</location>
        <topology evidence="1">Multi-pass membrane protein</topology>
    </subcellularLocation>
</comment>
<evidence type="ECO:0000256" key="2">
    <source>
        <dbReference type="ARBA" id="ARBA00022448"/>
    </source>
</evidence>